<protein>
    <recommendedName>
        <fullName evidence="4">Apple domain-containing protein</fullName>
    </recommendedName>
</protein>
<dbReference type="AlphaFoldDB" id="A0A0N0DFX5"/>
<comment type="caution">
    <text evidence="2">The sequence shown here is derived from an EMBL/GenBank/DDBJ whole genome shotgun (WGS) entry which is preliminary data.</text>
</comment>
<organism evidence="2 3">
    <name type="scientific">Fusarium langsethiae</name>
    <dbReference type="NCBI Taxonomy" id="179993"/>
    <lineage>
        <taxon>Eukaryota</taxon>
        <taxon>Fungi</taxon>
        <taxon>Dikarya</taxon>
        <taxon>Ascomycota</taxon>
        <taxon>Pezizomycotina</taxon>
        <taxon>Sordariomycetes</taxon>
        <taxon>Hypocreomycetidae</taxon>
        <taxon>Hypocreales</taxon>
        <taxon>Nectriaceae</taxon>
        <taxon>Fusarium</taxon>
    </lineage>
</organism>
<evidence type="ECO:0000313" key="3">
    <source>
        <dbReference type="Proteomes" id="UP000037904"/>
    </source>
</evidence>
<feature type="region of interest" description="Disordered" evidence="1">
    <location>
        <begin position="1"/>
        <end position="23"/>
    </location>
</feature>
<reference evidence="2 3" key="1">
    <citation type="submission" date="2015-04" db="EMBL/GenBank/DDBJ databases">
        <title>The draft genome sequence of Fusarium langsethiae, a T-2/HT-2 mycotoxin producer.</title>
        <authorList>
            <person name="Lysoe E."/>
            <person name="Divon H.H."/>
            <person name="Terzi V."/>
            <person name="Orru L."/>
            <person name="Lamontanara A."/>
            <person name="Kolseth A.-K."/>
            <person name="Frandsen R.J."/>
            <person name="Nielsen K."/>
            <person name="Thrane U."/>
        </authorList>
    </citation>
    <scope>NUCLEOTIDE SEQUENCE [LARGE SCALE GENOMIC DNA]</scope>
    <source>
        <strain evidence="2 3">Fl201059</strain>
    </source>
</reference>
<name>A0A0N0DFX5_FUSLA</name>
<accession>A0A0N0DFX5</accession>
<dbReference type="Proteomes" id="UP000037904">
    <property type="component" value="Unassembled WGS sequence"/>
</dbReference>
<dbReference type="OrthoDB" id="5102015at2759"/>
<keyword evidence="3" id="KW-1185">Reference proteome</keyword>
<evidence type="ECO:0000313" key="2">
    <source>
        <dbReference type="EMBL" id="KPA43291.1"/>
    </source>
</evidence>
<evidence type="ECO:0008006" key="4">
    <source>
        <dbReference type="Google" id="ProtNLM"/>
    </source>
</evidence>
<sequence length="446" mass="47602">MSDSSATTLDQTTPPGSSHSDLTTTIDSTVSSDAIVVDISTFSGSFTTEILDEITTFGDSTITTDTITIPTDTSTSTDASVSTDTTVPADTTGITVSTGSDALYETMVSIELSKSIEQTTTADTVIYTQSTSAEIAETTETIAITETSTSMDVTTTEFTTVSALETASTESLWTSTTAVSCPVYSNVVDDSSFEGENNAPNRWELGGQWAGTAVTYQKHSSTSQEVPRAHSGDQFVLLGTDVGTDMRRVVSLDSKQYQLWITYAAISDPDEDWSFNFVVATSSGHAMLQAINVPKGSPFVYRQESTIFRGRKDDSISVLVRPFAGSKPRLVAIDDIYVAEYVPSCVTPTVKTELCGGIQGVPGNAGQPYRTVNLNQGNEEICAQLCTKDESCDIRLAGGAVFQSLAEEWCSTTGLVGNAPVLTARRLDMTGNLFIYLNCVLVVEMT</sequence>
<evidence type="ECO:0000256" key="1">
    <source>
        <dbReference type="SAM" id="MobiDB-lite"/>
    </source>
</evidence>
<dbReference type="EMBL" id="JXCE01000045">
    <property type="protein sequence ID" value="KPA43291.1"/>
    <property type="molecule type" value="Genomic_DNA"/>
</dbReference>
<proteinExistence type="predicted"/>
<gene>
    <name evidence="2" type="ORF">FLAG1_03776</name>
</gene>